<dbReference type="InterPro" id="IPR003331">
    <property type="entry name" value="UDP_GlcNAc_Epimerase_2_dom"/>
</dbReference>
<keyword evidence="1 3" id="KW-0413">Isomerase</keyword>
<dbReference type="AlphaFoldDB" id="A0A199XQ07"/>
<dbReference type="Pfam" id="PF02350">
    <property type="entry name" value="Epimerase_2"/>
    <property type="match status" value="1"/>
</dbReference>
<dbReference type="Gene3D" id="3.40.50.2000">
    <property type="entry name" value="Glycogen Phosphorylase B"/>
    <property type="match status" value="2"/>
</dbReference>
<comment type="similarity">
    <text evidence="1">Belongs to the UDP-N-acetylglucosamine 2-epimerase family.</text>
</comment>
<reference evidence="3 4" key="1">
    <citation type="submission" date="2016-06" db="EMBL/GenBank/DDBJ databases">
        <title>Draft genome sequence of Flavobacterium succinicans strain DD5b.</title>
        <authorList>
            <person name="Poehlein A."/>
            <person name="Daniel R."/>
            <person name="Simeonova D.D."/>
        </authorList>
    </citation>
    <scope>NUCLEOTIDE SEQUENCE [LARGE SCALE GENOMIC DNA]</scope>
    <source>
        <strain evidence="3 4">DD5b</strain>
    </source>
</reference>
<feature type="domain" description="UDP-N-acetylglucosamine 2-epimerase" evidence="2">
    <location>
        <begin position="44"/>
        <end position="376"/>
    </location>
</feature>
<dbReference type="PATRIC" id="fig|29536.5.peg.2225"/>
<evidence type="ECO:0000256" key="1">
    <source>
        <dbReference type="RuleBase" id="RU003513"/>
    </source>
</evidence>
<dbReference type="SUPFAM" id="SSF53756">
    <property type="entry name" value="UDP-Glycosyltransferase/glycogen phosphorylase"/>
    <property type="match status" value="1"/>
</dbReference>
<comment type="caution">
    <text evidence="3">The sequence shown here is derived from an EMBL/GenBank/DDBJ whole genome shotgun (WGS) entry which is preliminary data.</text>
</comment>
<evidence type="ECO:0000313" key="3">
    <source>
        <dbReference type="EMBL" id="OAZ03341.1"/>
    </source>
</evidence>
<dbReference type="GO" id="GO:0016853">
    <property type="term" value="F:isomerase activity"/>
    <property type="evidence" value="ECO:0007669"/>
    <property type="project" value="UniProtKB-KW"/>
</dbReference>
<dbReference type="Proteomes" id="UP000093807">
    <property type="component" value="Unassembled WGS sequence"/>
</dbReference>
<proteinExistence type="inferred from homology"/>
<dbReference type="CDD" id="cd03786">
    <property type="entry name" value="GTB_UDP-GlcNAc_2-Epimerase"/>
    <property type="match status" value="1"/>
</dbReference>
<dbReference type="EC" id="5.1.3.23" evidence="3"/>
<dbReference type="InterPro" id="IPR029767">
    <property type="entry name" value="WecB-like"/>
</dbReference>
<evidence type="ECO:0000313" key="4">
    <source>
        <dbReference type="Proteomes" id="UP000093807"/>
    </source>
</evidence>
<sequence>MSHPEQALGIKNRQQMKITIIAGARPNFIKIAPIIKAIEKKQKEGHKISYRLIHTGQHYDKNLSDTFFEELNIPKPGANLEVKSGTQAEQTAAIMVAFEKEMIANPCDLVLVVGDVNSTMACAIVAKKQNIKVAHVEAGIRSGDWTMPEEINRIVTDSITDYFFTTSTSASENLLKNGVEKSNVHFVGNVMIDTLYQNLNRIIEPIFWKELQLETGGYIVLTLHRPSNVDEEQSLIQLLQGIDKMAADKKIIFPIHPRTKAILGERNLDVKNIFFVEPQGYLNFMFLIKNSFAVITDSGGISEETTVLGIPCFTMRNNTERPETQTIGTNTLVGTSIENLEKHYTTFLDAQGNAKKAPGIPELWDGKASERIVAILLQM</sequence>
<dbReference type="EMBL" id="JMTM01000060">
    <property type="protein sequence ID" value="OAZ03341.1"/>
    <property type="molecule type" value="Genomic_DNA"/>
</dbReference>
<dbReference type="PANTHER" id="PTHR43174:SF1">
    <property type="entry name" value="UDP-N-ACETYLGLUCOSAMINE 2-EPIMERASE"/>
    <property type="match status" value="1"/>
</dbReference>
<evidence type="ECO:0000259" key="2">
    <source>
        <dbReference type="Pfam" id="PF02350"/>
    </source>
</evidence>
<dbReference type="PANTHER" id="PTHR43174">
    <property type="entry name" value="UDP-N-ACETYLGLUCOSAMINE 2-EPIMERASE"/>
    <property type="match status" value="1"/>
</dbReference>
<organism evidence="3 4">
    <name type="scientific">Flavobacterium succinicans</name>
    <dbReference type="NCBI Taxonomy" id="29536"/>
    <lineage>
        <taxon>Bacteria</taxon>
        <taxon>Pseudomonadati</taxon>
        <taxon>Bacteroidota</taxon>
        <taxon>Flavobacteriia</taxon>
        <taxon>Flavobacteriales</taxon>
        <taxon>Flavobacteriaceae</taxon>
        <taxon>Flavobacterium</taxon>
    </lineage>
</organism>
<accession>A0A199XQ07</accession>
<dbReference type="NCBIfam" id="TIGR00236">
    <property type="entry name" value="wecB"/>
    <property type="match status" value="1"/>
</dbReference>
<gene>
    <name evidence="3" type="primary">wbpI_1</name>
    <name evidence="3" type="ORF">FLB_21280</name>
</gene>
<keyword evidence="4" id="KW-1185">Reference proteome</keyword>
<name>A0A199XQ07_9FLAO</name>
<protein>
    <submittedName>
        <fullName evidence="3">UDP-2,3-diacetamido-2,3-dideoxy-D-glucuronate 2-epimerase</fullName>
        <ecNumber evidence="3">5.1.3.23</ecNumber>
    </submittedName>
</protein>